<organism evidence="2 3">
    <name type="scientific">Protopolystoma xenopodis</name>
    <dbReference type="NCBI Taxonomy" id="117903"/>
    <lineage>
        <taxon>Eukaryota</taxon>
        <taxon>Metazoa</taxon>
        <taxon>Spiralia</taxon>
        <taxon>Lophotrochozoa</taxon>
        <taxon>Platyhelminthes</taxon>
        <taxon>Monogenea</taxon>
        <taxon>Polyopisthocotylea</taxon>
        <taxon>Polystomatidea</taxon>
        <taxon>Polystomatidae</taxon>
        <taxon>Protopolystoma</taxon>
    </lineage>
</organism>
<dbReference type="EMBL" id="CAAALY010276311">
    <property type="protein sequence ID" value="VEL42744.1"/>
    <property type="molecule type" value="Genomic_DNA"/>
</dbReference>
<comment type="caution">
    <text evidence="2">The sequence shown here is derived from an EMBL/GenBank/DDBJ whole genome shotgun (WGS) entry which is preliminary data.</text>
</comment>
<evidence type="ECO:0000313" key="3">
    <source>
        <dbReference type="Proteomes" id="UP000784294"/>
    </source>
</evidence>
<evidence type="ECO:0000313" key="2">
    <source>
        <dbReference type="EMBL" id="VEL42744.1"/>
    </source>
</evidence>
<name>A0A3S5B7Z4_9PLAT</name>
<keyword evidence="3" id="KW-1185">Reference proteome</keyword>
<protein>
    <submittedName>
        <fullName evidence="2">Uncharacterized protein</fullName>
    </submittedName>
</protein>
<proteinExistence type="predicted"/>
<sequence>MRSKHRIVGRPSRFGPMPNTRSSSRLAVSEDGDQVSPCWLHLPVRLSLEEATLLLAHGLVPGLDKAAPVERLSSLSRSPKTVEGTIPEVVGHPSKCVLLDYDMQLQKSRNEIVSLLTHWPC</sequence>
<reference evidence="2" key="1">
    <citation type="submission" date="2018-11" db="EMBL/GenBank/DDBJ databases">
        <authorList>
            <consortium name="Pathogen Informatics"/>
        </authorList>
    </citation>
    <scope>NUCLEOTIDE SEQUENCE</scope>
</reference>
<gene>
    <name evidence="2" type="ORF">PXEA_LOCUS36184</name>
</gene>
<accession>A0A3S5B7Z4</accession>
<dbReference type="Proteomes" id="UP000784294">
    <property type="component" value="Unassembled WGS sequence"/>
</dbReference>
<dbReference type="AlphaFoldDB" id="A0A3S5B7Z4"/>
<feature type="region of interest" description="Disordered" evidence="1">
    <location>
        <begin position="1"/>
        <end position="32"/>
    </location>
</feature>
<evidence type="ECO:0000256" key="1">
    <source>
        <dbReference type="SAM" id="MobiDB-lite"/>
    </source>
</evidence>